<evidence type="ECO:0000256" key="1">
    <source>
        <dbReference type="ARBA" id="ARBA00022729"/>
    </source>
</evidence>
<dbReference type="InParanoid" id="Q2LW40"/>
<evidence type="ECO:0000259" key="3">
    <source>
        <dbReference type="Pfam" id="PF13505"/>
    </source>
</evidence>
<dbReference type="STRING" id="56780.SYN_02507"/>
<name>Q2LW40_SYNAS</name>
<protein>
    <submittedName>
        <fullName evidence="4">Outer membrane protein</fullName>
    </submittedName>
</protein>
<dbReference type="SUPFAM" id="SSF56925">
    <property type="entry name" value="OMPA-like"/>
    <property type="match status" value="1"/>
</dbReference>
<gene>
    <name evidence="4" type="ORF">SYN_02507</name>
</gene>
<dbReference type="AlphaFoldDB" id="Q2LW40"/>
<dbReference type="EMBL" id="CP000252">
    <property type="protein sequence ID" value="ABC78300.1"/>
    <property type="molecule type" value="Genomic_DNA"/>
</dbReference>
<dbReference type="Pfam" id="PF13505">
    <property type="entry name" value="OMP_b-brl"/>
    <property type="match status" value="1"/>
</dbReference>
<evidence type="ECO:0000256" key="2">
    <source>
        <dbReference type="SAM" id="SignalP"/>
    </source>
</evidence>
<feature type="domain" description="Outer membrane protein beta-barrel" evidence="3">
    <location>
        <begin position="15"/>
        <end position="199"/>
    </location>
</feature>
<organism evidence="4 5">
    <name type="scientific">Syntrophus aciditrophicus (strain SB)</name>
    <dbReference type="NCBI Taxonomy" id="56780"/>
    <lineage>
        <taxon>Bacteria</taxon>
        <taxon>Pseudomonadati</taxon>
        <taxon>Thermodesulfobacteriota</taxon>
        <taxon>Syntrophia</taxon>
        <taxon>Syntrophales</taxon>
        <taxon>Syntrophaceae</taxon>
        <taxon>Syntrophus</taxon>
    </lineage>
</organism>
<dbReference type="KEGG" id="sat:SYN_02507"/>
<dbReference type="Proteomes" id="UP000001933">
    <property type="component" value="Chromosome"/>
</dbReference>
<accession>Q2LW40</accession>
<dbReference type="HOGENOM" id="CLU_1371601_0_0_7"/>
<reference evidence="4 5" key="1">
    <citation type="journal article" date="2007" name="Proc. Natl. Acad. Sci. U.S.A.">
        <title>The genome of Syntrophus aciditrophicus: life at the thermodynamic limit of microbial growth.</title>
        <authorList>
            <person name="McInerney M.J."/>
            <person name="Rohlin L."/>
            <person name="Mouttaki H."/>
            <person name="Kim U."/>
            <person name="Krupp R.S."/>
            <person name="Rios-Hernandez L."/>
            <person name="Sieber J."/>
            <person name="Struchtemeyer C.G."/>
            <person name="Bhattacharyya A."/>
            <person name="Campbell J.W."/>
            <person name="Gunsalus R.P."/>
        </authorList>
    </citation>
    <scope>NUCLEOTIDE SEQUENCE [LARGE SCALE GENOMIC DNA]</scope>
    <source>
        <strain evidence="4 5">SB</strain>
    </source>
</reference>
<feature type="signal peptide" evidence="2">
    <location>
        <begin position="1"/>
        <end position="27"/>
    </location>
</feature>
<evidence type="ECO:0000313" key="5">
    <source>
        <dbReference type="Proteomes" id="UP000001933"/>
    </source>
</evidence>
<dbReference type="InterPro" id="IPR011250">
    <property type="entry name" value="OMP/PagP_B-barrel"/>
</dbReference>
<evidence type="ECO:0000313" key="4">
    <source>
        <dbReference type="EMBL" id="ABC78300.1"/>
    </source>
</evidence>
<proteinExistence type="predicted"/>
<sequence>MKRICRIVAMFCSAVFLLAPFASRAWAEDAGPFYAGILSSYVIATDLRSEGAVFPEEVKIDKSWALGAKKGYVVPAARWLGAEVEYAFLEKHDIDEPEADFRDKTHNVMANFLLRYPRGRIYPFAGVGIGFSWAEINANVLEESDNALAWQLITGINYEILPNWSADLAYRYLNSRYENENVDAKDENHAIVLGVNYHF</sequence>
<dbReference type="OrthoDB" id="5451288at2"/>
<keyword evidence="1 2" id="KW-0732">Signal</keyword>
<dbReference type="Gene3D" id="2.40.160.20">
    <property type="match status" value="1"/>
</dbReference>
<dbReference type="RefSeq" id="WP_011418319.1">
    <property type="nucleotide sequence ID" value="NC_007759.1"/>
</dbReference>
<keyword evidence="5" id="KW-1185">Reference proteome</keyword>
<feature type="chain" id="PRO_5004212490" evidence="2">
    <location>
        <begin position="28"/>
        <end position="199"/>
    </location>
</feature>
<dbReference type="eggNOG" id="COG3637">
    <property type="taxonomic scope" value="Bacteria"/>
</dbReference>
<dbReference type="InterPro" id="IPR027385">
    <property type="entry name" value="Beta-barrel_OMP"/>
</dbReference>